<protein>
    <submittedName>
        <fullName evidence="1">Uncharacterized protein</fullName>
    </submittedName>
</protein>
<proteinExistence type="predicted"/>
<organism evidence="1">
    <name type="scientific">Anguilla anguilla</name>
    <name type="common">European freshwater eel</name>
    <name type="synonym">Muraena anguilla</name>
    <dbReference type="NCBI Taxonomy" id="7936"/>
    <lineage>
        <taxon>Eukaryota</taxon>
        <taxon>Metazoa</taxon>
        <taxon>Chordata</taxon>
        <taxon>Craniata</taxon>
        <taxon>Vertebrata</taxon>
        <taxon>Euteleostomi</taxon>
        <taxon>Actinopterygii</taxon>
        <taxon>Neopterygii</taxon>
        <taxon>Teleostei</taxon>
        <taxon>Anguilliformes</taxon>
        <taxon>Anguillidae</taxon>
        <taxon>Anguilla</taxon>
    </lineage>
</organism>
<evidence type="ECO:0000313" key="1">
    <source>
        <dbReference type="EMBL" id="JAH39947.1"/>
    </source>
</evidence>
<dbReference type="EMBL" id="GBXM01068630">
    <property type="protein sequence ID" value="JAH39947.1"/>
    <property type="molecule type" value="Transcribed_RNA"/>
</dbReference>
<accession>A0A0E9SFC7</accession>
<sequence>MFWLLTKTSSSPLNM</sequence>
<reference evidence="1" key="2">
    <citation type="journal article" date="2015" name="Fish Shellfish Immunol.">
        <title>Early steps in the European eel (Anguilla anguilla)-Vibrio vulnificus interaction in the gills: Role of the RtxA13 toxin.</title>
        <authorList>
            <person name="Callol A."/>
            <person name="Pajuelo D."/>
            <person name="Ebbesson L."/>
            <person name="Teles M."/>
            <person name="MacKenzie S."/>
            <person name="Amaro C."/>
        </authorList>
    </citation>
    <scope>NUCLEOTIDE SEQUENCE</scope>
</reference>
<reference evidence="1" key="1">
    <citation type="submission" date="2014-11" db="EMBL/GenBank/DDBJ databases">
        <authorList>
            <person name="Amaro Gonzalez C."/>
        </authorList>
    </citation>
    <scope>NUCLEOTIDE SEQUENCE</scope>
</reference>
<name>A0A0E9SFC7_ANGAN</name>